<name>A0A8X8KFE5_ACIGI</name>
<evidence type="ECO:0000313" key="2">
    <source>
        <dbReference type="Proteomes" id="UP000887320"/>
    </source>
</evidence>
<comment type="caution">
    <text evidence="1">The sequence shown here is derived from an EMBL/GenBank/DDBJ whole genome shotgun (WGS) entry which is preliminary data.</text>
</comment>
<reference evidence="1" key="1">
    <citation type="submission" date="2021-07" db="EMBL/GenBank/DDBJ databases">
        <authorList>
            <person name="Fernandez M."/>
            <person name="Pereira P."/>
            <person name="Torres Tejerizo G.A."/>
            <person name="Gonzalez P."/>
            <person name="Agostini E."/>
        </authorList>
    </citation>
    <scope>NUCLEOTIDE SEQUENCE</scope>
    <source>
        <strain evidence="1">SFC 500-1A</strain>
    </source>
</reference>
<sequence>MVGKFKMKFIVLLVIGILVFWLYDSFSIRSRINSTINSESKINICGTFLGVKTINARFKEDYFASKNDENKVEAFNIFPQFDLHNKIKNNEIIKNGDKVCFQYPYVHTYMDSIKIIINVEKIK</sequence>
<organism evidence="1 2">
    <name type="scientific">Acinetobacter guillouiae</name>
    <name type="common">Acinetobacter genomosp. 11</name>
    <dbReference type="NCBI Taxonomy" id="106649"/>
    <lineage>
        <taxon>Bacteria</taxon>
        <taxon>Pseudomonadati</taxon>
        <taxon>Pseudomonadota</taxon>
        <taxon>Gammaproteobacteria</taxon>
        <taxon>Moraxellales</taxon>
        <taxon>Moraxellaceae</taxon>
        <taxon>Acinetobacter</taxon>
    </lineage>
</organism>
<accession>A0A8X8KFE5</accession>
<proteinExistence type="predicted"/>
<gene>
    <name evidence="1" type="ORF">KW868_15370</name>
</gene>
<evidence type="ECO:0000313" key="1">
    <source>
        <dbReference type="EMBL" id="MCF0265825.1"/>
    </source>
</evidence>
<protein>
    <submittedName>
        <fullName evidence="1">Uncharacterized protein</fullName>
    </submittedName>
</protein>
<dbReference type="EMBL" id="JAHWXT010000005">
    <property type="protein sequence ID" value="MCF0265825.1"/>
    <property type="molecule type" value="Genomic_DNA"/>
</dbReference>
<dbReference type="Proteomes" id="UP000887320">
    <property type="component" value="Unassembled WGS sequence"/>
</dbReference>
<dbReference type="AlphaFoldDB" id="A0A8X8KFE5"/>